<accession>A0A8S4PY59</accession>
<dbReference type="Proteomes" id="UP000749559">
    <property type="component" value="Unassembled WGS sequence"/>
</dbReference>
<evidence type="ECO:0000313" key="3">
    <source>
        <dbReference type="Proteomes" id="UP000749559"/>
    </source>
</evidence>
<name>A0A8S4PY59_OWEFU</name>
<evidence type="ECO:0000256" key="1">
    <source>
        <dbReference type="SAM" id="MobiDB-lite"/>
    </source>
</evidence>
<keyword evidence="3" id="KW-1185">Reference proteome</keyword>
<organism evidence="2 3">
    <name type="scientific">Owenia fusiformis</name>
    <name type="common">Polychaete worm</name>
    <dbReference type="NCBI Taxonomy" id="6347"/>
    <lineage>
        <taxon>Eukaryota</taxon>
        <taxon>Metazoa</taxon>
        <taxon>Spiralia</taxon>
        <taxon>Lophotrochozoa</taxon>
        <taxon>Annelida</taxon>
        <taxon>Polychaeta</taxon>
        <taxon>Sedentaria</taxon>
        <taxon>Canalipalpata</taxon>
        <taxon>Sabellida</taxon>
        <taxon>Oweniida</taxon>
        <taxon>Oweniidae</taxon>
        <taxon>Owenia</taxon>
    </lineage>
</organism>
<protein>
    <submittedName>
        <fullName evidence="2">Uncharacterized protein</fullName>
    </submittedName>
</protein>
<comment type="caution">
    <text evidence="2">The sequence shown here is derived from an EMBL/GenBank/DDBJ whole genome shotgun (WGS) entry which is preliminary data.</text>
</comment>
<evidence type="ECO:0000313" key="2">
    <source>
        <dbReference type="EMBL" id="CAH1798574.1"/>
    </source>
</evidence>
<dbReference type="EMBL" id="CAIIXF020000011">
    <property type="protein sequence ID" value="CAH1798574.1"/>
    <property type="molecule type" value="Genomic_DNA"/>
</dbReference>
<feature type="non-terminal residue" evidence="2">
    <location>
        <position position="1"/>
    </location>
</feature>
<dbReference type="AlphaFoldDB" id="A0A8S4PY59"/>
<sequence>KHIQEVGAGTSQRASAAIAGPSASNQYRGLTTSVNDIINKLRSHPQFSPLVSGMSPESLGIAAGVLHNLGADSLERLAQGDTEILGHIQLSMAELEKKQVCFLQGLKVCKGVHKDVGFILRGISISSYGPQHYITQNIRLIFLGTSI</sequence>
<proteinExistence type="predicted"/>
<gene>
    <name evidence="2" type="ORF">OFUS_LOCUS22707</name>
</gene>
<feature type="region of interest" description="Disordered" evidence="1">
    <location>
        <begin position="1"/>
        <end position="20"/>
    </location>
</feature>
<reference evidence="2" key="1">
    <citation type="submission" date="2022-03" db="EMBL/GenBank/DDBJ databases">
        <authorList>
            <person name="Martin C."/>
        </authorList>
    </citation>
    <scope>NUCLEOTIDE SEQUENCE</scope>
</reference>